<dbReference type="Proteomes" id="UP000790709">
    <property type="component" value="Unassembled WGS sequence"/>
</dbReference>
<accession>A0ACB8BES8</accession>
<protein>
    <submittedName>
        <fullName evidence="1">Uncharacterized protein</fullName>
    </submittedName>
</protein>
<keyword evidence="2" id="KW-1185">Reference proteome</keyword>
<evidence type="ECO:0000313" key="1">
    <source>
        <dbReference type="EMBL" id="KAH7923748.1"/>
    </source>
</evidence>
<organism evidence="1 2">
    <name type="scientific">Leucogyrophana mollusca</name>
    <dbReference type="NCBI Taxonomy" id="85980"/>
    <lineage>
        <taxon>Eukaryota</taxon>
        <taxon>Fungi</taxon>
        <taxon>Dikarya</taxon>
        <taxon>Basidiomycota</taxon>
        <taxon>Agaricomycotina</taxon>
        <taxon>Agaricomycetes</taxon>
        <taxon>Agaricomycetidae</taxon>
        <taxon>Boletales</taxon>
        <taxon>Boletales incertae sedis</taxon>
        <taxon>Leucogyrophana</taxon>
    </lineage>
</organism>
<proteinExistence type="predicted"/>
<reference evidence="1" key="1">
    <citation type="journal article" date="2021" name="New Phytol.">
        <title>Evolutionary innovations through gain and loss of genes in the ectomycorrhizal Boletales.</title>
        <authorList>
            <person name="Wu G."/>
            <person name="Miyauchi S."/>
            <person name="Morin E."/>
            <person name="Kuo A."/>
            <person name="Drula E."/>
            <person name="Varga T."/>
            <person name="Kohler A."/>
            <person name="Feng B."/>
            <person name="Cao Y."/>
            <person name="Lipzen A."/>
            <person name="Daum C."/>
            <person name="Hundley H."/>
            <person name="Pangilinan J."/>
            <person name="Johnson J."/>
            <person name="Barry K."/>
            <person name="LaButti K."/>
            <person name="Ng V."/>
            <person name="Ahrendt S."/>
            <person name="Min B."/>
            <person name="Choi I.G."/>
            <person name="Park H."/>
            <person name="Plett J.M."/>
            <person name="Magnuson J."/>
            <person name="Spatafora J.W."/>
            <person name="Nagy L.G."/>
            <person name="Henrissat B."/>
            <person name="Grigoriev I.V."/>
            <person name="Yang Z.L."/>
            <person name="Xu J."/>
            <person name="Martin F.M."/>
        </authorList>
    </citation>
    <scope>NUCLEOTIDE SEQUENCE</scope>
    <source>
        <strain evidence="1">KUC20120723A-06</strain>
    </source>
</reference>
<comment type="caution">
    <text evidence="1">The sequence shown here is derived from an EMBL/GenBank/DDBJ whole genome shotgun (WGS) entry which is preliminary data.</text>
</comment>
<name>A0ACB8BES8_9AGAM</name>
<gene>
    <name evidence="1" type="ORF">BV22DRAFT_561631</name>
</gene>
<dbReference type="EMBL" id="MU266443">
    <property type="protein sequence ID" value="KAH7923748.1"/>
    <property type="molecule type" value="Genomic_DNA"/>
</dbReference>
<sequence>MCCSPMAIFKVLALLAGVWAVTAQNSSSLPANCDRSTIVHLGETCNIISAYFNVSTYQLAAVNTGIIDPACDNLAVGEPLCLGITGQDCNVTYIIQSGDDCETIAEGAGIPMSTLLANNPNVNLNCSNIYPEEVLCTAAQIYVNSTVTE</sequence>
<evidence type="ECO:0000313" key="2">
    <source>
        <dbReference type="Proteomes" id="UP000790709"/>
    </source>
</evidence>